<gene>
    <name evidence="1" type="ORF">WN48_05870</name>
</gene>
<name>A0A310S902_9HYME</name>
<dbReference type="Proteomes" id="UP000250275">
    <property type="component" value="Unassembled WGS sequence"/>
</dbReference>
<dbReference type="EMBL" id="KQ763574">
    <property type="protein sequence ID" value="OAD54990.1"/>
    <property type="molecule type" value="Genomic_DNA"/>
</dbReference>
<protein>
    <submittedName>
        <fullName evidence="1">Uncharacterized protein</fullName>
    </submittedName>
</protein>
<evidence type="ECO:0000313" key="1">
    <source>
        <dbReference type="EMBL" id="OAD54990.1"/>
    </source>
</evidence>
<organism evidence="1 2">
    <name type="scientific">Eufriesea mexicana</name>
    <dbReference type="NCBI Taxonomy" id="516756"/>
    <lineage>
        <taxon>Eukaryota</taxon>
        <taxon>Metazoa</taxon>
        <taxon>Ecdysozoa</taxon>
        <taxon>Arthropoda</taxon>
        <taxon>Hexapoda</taxon>
        <taxon>Insecta</taxon>
        <taxon>Pterygota</taxon>
        <taxon>Neoptera</taxon>
        <taxon>Endopterygota</taxon>
        <taxon>Hymenoptera</taxon>
        <taxon>Apocrita</taxon>
        <taxon>Aculeata</taxon>
        <taxon>Apoidea</taxon>
        <taxon>Anthophila</taxon>
        <taxon>Apidae</taxon>
        <taxon>Eufriesea</taxon>
    </lineage>
</organism>
<evidence type="ECO:0000313" key="2">
    <source>
        <dbReference type="Proteomes" id="UP000250275"/>
    </source>
</evidence>
<accession>A0A310S902</accession>
<sequence length="61" mass="7467">MTRSWRKDVGRGIEKNKRQPFRRMLLLQGHELPRENREERDTVRLRTLVTTIKDKRSRSFS</sequence>
<keyword evidence="2" id="KW-1185">Reference proteome</keyword>
<dbReference type="AlphaFoldDB" id="A0A310S902"/>
<proteinExistence type="predicted"/>
<reference evidence="1 2" key="1">
    <citation type="submission" date="2015-07" db="EMBL/GenBank/DDBJ databases">
        <title>The genome of Eufriesea mexicana.</title>
        <authorList>
            <person name="Pan H."/>
            <person name="Kapheim K."/>
        </authorList>
    </citation>
    <scope>NUCLEOTIDE SEQUENCE [LARGE SCALE GENOMIC DNA]</scope>
    <source>
        <strain evidence="1">0111107269</strain>
        <tissue evidence="1">Whole body</tissue>
    </source>
</reference>